<dbReference type="Proteomes" id="UP001146430">
    <property type="component" value="Unassembled WGS sequence"/>
</dbReference>
<feature type="transmembrane region" description="Helical" evidence="2">
    <location>
        <begin position="30"/>
        <end position="50"/>
    </location>
</feature>
<evidence type="ECO:0000256" key="2">
    <source>
        <dbReference type="SAM" id="Phobius"/>
    </source>
</evidence>
<feature type="transmembrane region" description="Helical" evidence="2">
    <location>
        <begin position="223"/>
        <end position="245"/>
    </location>
</feature>
<reference evidence="4 6" key="2">
    <citation type="submission" date="2023-08" db="EMBL/GenBank/DDBJ databases">
        <title>Genomic characterization of the C. tuberculostearicum species complex, a ubiquitous member of the human skin microbiome.</title>
        <authorList>
            <person name="Ahmed N."/>
            <person name="Deming C."/>
            <person name="Conlan S."/>
            <person name="Segre J."/>
        </authorList>
    </citation>
    <scope>NUCLEOTIDE SEQUENCE [LARGE SCALE GENOMIC DNA]</scope>
    <source>
        <strain evidence="4 6">CTNIH19</strain>
    </source>
</reference>
<name>A0A9X3M9Y8_9CORY</name>
<sequence>MALLTAFILLQNSGKSPSVGAGFASSQELLQYFTAFGIWGIVGAGVGLILDPLTIMIAMQYGSYFQATSHGRVFSSIASKPVARFVDYAIIFTQFCHTFVMLSGGGANLHQQWGLQPWVGSALMAVLVLIVSSMNVAKVTNVLGAITPFVLILLLLAVGAAFIDPPSGLQQAHEFASAHVESPLPFWWVATLNYLGLSLMASTAMSIVMGADTLNSRQAGRGGFFGGLLFSGMLVLLVIALLLSVEDVWDADLPTLAMLNEIHPWLGTAAAVFIYLMIFSTAISNFYGMARRLSARRPNRYLPILVASVIIAFVLSFVPFGTLVGMVFPILGYIGIIVIGLLIYTWLRRGRSIVNAESRRRNKIRALILRMIDPKQKFTTSDQSQLSREVYNSNLSVTHLRDEVANDVIAELDHQESFPFHAEDYQLEKDWQKLDATRPPAEKLRDPDTEHFQVPKKDNNR</sequence>
<protein>
    <submittedName>
        <fullName evidence="3">Uncharacterized protein</fullName>
    </submittedName>
</protein>
<feature type="transmembrane region" description="Helical" evidence="2">
    <location>
        <begin position="326"/>
        <end position="347"/>
    </location>
</feature>
<evidence type="ECO:0000313" key="3">
    <source>
        <dbReference type="EMBL" id="MCZ9306899.1"/>
    </source>
</evidence>
<accession>A0A9X3M9Y8</accession>
<dbReference type="AlphaFoldDB" id="A0A9X3M9Y8"/>
<keyword evidence="2" id="KW-1133">Transmembrane helix</keyword>
<evidence type="ECO:0000256" key="1">
    <source>
        <dbReference type="SAM" id="MobiDB-lite"/>
    </source>
</evidence>
<feature type="transmembrane region" description="Helical" evidence="2">
    <location>
        <begin position="118"/>
        <end position="136"/>
    </location>
</feature>
<evidence type="ECO:0000313" key="4">
    <source>
        <dbReference type="EMBL" id="MDV2424424.1"/>
    </source>
</evidence>
<dbReference type="EMBL" id="JAVBID010000009">
    <property type="protein sequence ID" value="MDV2424424.1"/>
    <property type="molecule type" value="Genomic_DNA"/>
</dbReference>
<feature type="region of interest" description="Disordered" evidence="1">
    <location>
        <begin position="437"/>
        <end position="461"/>
    </location>
</feature>
<feature type="transmembrane region" description="Helical" evidence="2">
    <location>
        <begin position="143"/>
        <end position="163"/>
    </location>
</feature>
<comment type="caution">
    <text evidence="3">The sequence shown here is derived from an EMBL/GenBank/DDBJ whole genome shotgun (WGS) entry which is preliminary data.</text>
</comment>
<gene>
    <name evidence="3" type="ORF">L8V01_05325</name>
    <name evidence="4" type="ORF">RAE13_08390</name>
</gene>
<reference evidence="3" key="1">
    <citation type="submission" date="2022-02" db="EMBL/GenBank/DDBJ databases">
        <title>Corynebacterium sp. from urogenital microbiome.</title>
        <authorList>
            <person name="Cappelli E.A."/>
            <person name="Ribeiro T.G."/>
            <person name="Peixe L."/>
        </authorList>
    </citation>
    <scope>NUCLEOTIDE SEQUENCE</scope>
    <source>
        <strain evidence="3">C8Ua_181</strain>
    </source>
</reference>
<feature type="transmembrane region" description="Helical" evidence="2">
    <location>
        <begin position="301"/>
        <end position="320"/>
    </location>
</feature>
<feature type="transmembrane region" description="Helical" evidence="2">
    <location>
        <begin position="186"/>
        <end position="211"/>
    </location>
</feature>
<dbReference type="InterPro" id="IPR038728">
    <property type="entry name" value="YkvI-like"/>
</dbReference>
<feature type="transmembrane region" description="Helical" evidence="2">
    <location>
        <begin position="265"/>
        <end position="289"/>
    </location>
</feature>
<keyword evidence="6" id="KW-1185">Reference proteome</keyword>
<keyword evidence="2" id="KW-0472">Membrane</keyword>
<dbReference type="EMBL" id="JAKMUU010000002">
    <property type="protein sequence ID" value="MCZ9306899.1"/>
    <property type="molecule type" value="Genomic_DNA"/>
</dbReference>
<dbReference type="PANTHER" id="PTHR37814:SF1">
    <property type="entry name" value="MEMBRANE PROTEIN"/>
    <property type="match status" value="1"/>
</dbReference>
<keyword evidence="2" id="KW-0812">Transmembrane</keyword>
<evidence type="ECO:0000313" key="6">
    <source>
        <dbReference type="Proteomes" id="UP001185631"/>
    </source>
</evidence>
<proteinExistence type="predicted"/>
<organism evidence="3 5">
    <name type="scientific">Corynebacterium curieae</name>
    <dbReference type="NCBI Taxonomy" id="2913500"/>
    <lineage>
        <taxon>Bacteria</taxon>
        <taxon>Bacillati</taxon>
        <taxon>Actinomycetota</taxon>
        <taxon>Actinomycetes</taxon>
        <taxon>Mycobacteriales</taxon>
        <taxon>Corynebacteriaceae</taxon>
        <taxon>Corynebacterium</taxon>
    </lineage>
</organism>
<evidence type="ECO:0000313" key="5">
    <source>
        <dbReference type="Proteomes" id="UP001146430"/>
    </source>
</evidence>
<dbReference type="PANTHER" id="PTHR37814">
    <property type="entry name" value="CONSERVED MEMBRANE PROTEIN"/>
    <property type="match status" value="1"/>
</dbReference>
<feature type="transmembrane region" description="Helical" evidence="2">
    <location>
        <begin position="85"/>
        <end position="106"/>
    </location>
</feature>
<dbReference type="Proteomes" id="UP001185631">
    <property type="component" value="Unassembled WGS sequence"/>
</dbReference>
<dbReference type="RefSeq" id="WP_269946106.1">
    <property type="nucleotide sequence ID" value="NZ_JAKMUU010000002.1"/>
</dbReference>